<accession>A0A1B2DY60</accession>
<dbReference type="PROSITE" id="PS51118">
    <property type="entry name" value="HTH_HXLR"/>
    <property type="match status" value="1"/>
</dbReference>
<evidence type="ECO:0000259" key="4">
    <source>
        <dbReference type="PROSITE" id="PS51118"/>
    </source>
</evidence>
<sequence length="128" mass="14528">MSRFEHRPPETAGILTTLQLIGGKWKPLILFILLQDGTKRFGELRRLLPGVTQGMLTNQLRELEQDGLVVRTVYPEIPPKVEYSISEHGRTLGTVLTDMCSWGFQHLDYAGRMDSREEEQGRKNTGSS</sequence>
<keyword evidence="3" id="KW-0804">Transcription</keyword>
<keyword evidence="1" id="KW-0805">Transcription regulation</keyword>
<feature type="domain" description="HTH hxlR-type" evidence="4">
    <location>
        <begin position="8"/>
        <end position="111"/>
    </location>
</feature>
<dbReference type="PANTHER" id="PTHR33204:SF38">
    <property type="entry name" value="HTH-TYPE TRANSCRIPTIONAL ACTIVATOR HXLR"/>
    <property type="match status" value="1"/>
</dbReference>
<dbReference type="InterPro" id="IPR036390">
    <property type="entry name" value="WH_DNA-bd_sf"/>
</dbReference>
<organism evidence="5">
    <name type="scientific">Paenibacillus ihbetae</name>
    <dbReference type="NCBI Taxonomy" id="1870820"/>
    <lineage>
        <taxon>Bacteria</taxon>
        <taxon>Bacillati</taxon>
        <taxon>Bacillota</taxon>
        <taxon>Bacilli</taxon>
        <taxon>Bacillales</taxon>
        <taxon>Paenibacillaceae</taxon>
        <taxon>Paenibacillus</taxon>
    </lineage>
</organism>
<dbReference type="EMBL" id="CP016809">
    <property type="protein sequence ID" value="ANY72676.1"/>
    <property type="molecule type" value="Genomic_DNA"/>
</dbReference>
<dbReference type="InterPro" id="IPR002577">
    <property type="entry name" value="HTH_HxlR"/>
</dbReference>
<name>A0A1B2DY60_9BACL</name>
<reference evidence="5" key="1">
    <citation type="submission" date="2016-08" db="EMBL/GenBank/DDBJ databases">
        <title>Complete Genome Seqeunce of Paenibacillus sp. nov. IHBB 9852 from high altitute lake of Indian trans-Himalayas.</title>
        <authorList>
            <person name="Kiran S."/>
            <person name="Swarnkar M.K."/>
            <person name="Rana A."/>
            <person name="Tewari R."/>
            <person name="Gulati A."/>
        </authorList>
    </citation>
    <scope>NUCLEOTIDE SEQUENCE [LARGE SCALE GENOMIC DNA]</scope>
    <source>
        <strain evidence="5">IHBB 9852</strain>
    </source>
</reference>
<dbReference type="PANTHER" id="PTHR33204">
    <property type="entry name" value="TRANSCRIPTIONAL REGULATOR, MARR FAMILY"/>
    <property type="match status" value="1"/>
</dbReference>
<evidence type="ECO:0000313" key="5">
    <source>
        <dbReference type="EMBL" id="ANY72676.1"/>
    </source>
</evidence>
<dbReference type="RefSeq" id="WP_099477323.1">
    <property type="nucleotide sequence ID" value="NZ_CP016809.1"/>
</dbReference>
<dbReference type="InterPro" id="IPR036388">
    <property type="entry name" value="WH-like_DNA-bd_sf"/>
</dbReference>
<evidence type="ECO:0000256" key="3">
    <source>
        <dbReference type="ARBA" id="ARBA00023163"/>
    </source>
</evidence>
<protein>
    <submittedName>
        <fullName evidence="5">HxlR family transcriptional regulator</fullName>
    </submittedName>
</protein>
<evidence type="ECO:0000256" key="2">
    <source>
        <dbReference type="ARBA" id="ARBA00023125"/>
    </source>
</evidence>
<proteinExistence type="predicted"/>
<dbReference type="Gene3D" id="1.10.10.10">
    <property type="entry name" value="Winged helix-like DNA-binding domain superfamily/Winged helix DNA-binding domain"/>
    <property type="match status" value="1"/>
</dbReference>
<dbReference type="KEGG" id="pib:BBD41_08785"/>
<evidence type="ECO:0000256" key="1">
    <source>
        <dbReference type="ARBA" id="ARBA00023015"/>
    </source>
</evidence>
<dbReference type="Pfam" id="PF01638">
    <property type="entry name" value="HxlR"/>
    <property type="match status" value="1"/>
</dbReference>
<dbReference type="GO" id="GO:0003677">
    <property type="term" value="F:DNA binding"/>
    <property type="evidence" value="ECO:0007669"/>
    <property type="project" value="UniProtKB-KW"/>
</dbReference>
<dbReference type="SUPFAM" id="SSF46785">
    <property type="entry name" value="Winged helix' DNA-binding domain"/>
    <property type="match status" value="1"/>
</dbReference>
<gene>
    <name evidence="5" type="ORF">BBD41_08785</name>
</gene>
<keyword evidence="2" id="KW-0238">DNA-binding</keyword>
<dbReference type="AlphaFoldDB" id="A0A1B2DY60"/>